<dbReference type="CDD" id="cd04301">
    <property type="entry name" value="NAT_SF"/>
    <property type="match status" value="1"/>
</dbReference>
<dbReference type="VEuPathDB" id="MicrosporidiaDB:G9O61_00g020210"/>
<dbReference type="GO" id="GO:0031416">
    <property type="term" value="C:NatB complex"/>
    <property type="evidence" value="ECO:0007669"/>
    <property type="project" value="TreeGrafter"/>
</dbReference>
<keyword evidence="1 4" id="KW-0808">Transferase</keyword>
<dbReference type="AlphaFoldDB" id="A0A0F9WDP5"/>
<dbReference type="PANTHER" id="PTHR45910:SF1">
    <property type="entry name" value="N-ALPHA-ACETYLTRANSFERASE 20"/>
    <property type="match status" value="1"/>
</dbReference>
<reference evidence="4 5" key="1">
    <citation type="journal article" date="2015" name="Environ. Microbiol.">
        <title>Genome analyses suggest the presence of polyploidy and recent human-driven expansions in eight global populations of the honeybee pathogen Nosema ceranae.</title>
        <authorList>
            <person name="Pelin A."/>
            <person name="Selman M."/>
            <person name="Aris-Brosou S."/>
            <person name="Farinelli L."/>
            <person name="Corradi N."/>
        </authorList>
    </citation>
    <scope>NUCLEOTIDE SEQUENCE [LARGE SCALE GENOMIC DNA]</scope>
    <source>
        <strain evidence="4 5">PA08 1199</strain>
    </source>
</reference>
<dbReference type="Gene3D" id="3.40.630.30">
    <property type="match status" value="1"/>
</dbReference>
<gene>
    <name evidence="4" type="ORF">AAJ76_3900018149</name>
</gene>
<dbReference type="SUPFAM" id="SSF55729">
    <property type="entry name" value="Acyl-CoA N-acyltransferases (Nat)"/>
    <property type="match status" value="1"/>
</dbReference>
<dbReference type="PROSITE" id="PS51186">
    <property type="entry name" value="GNAT"/>
    <property type="match status" value="1"/>
</dbReference>
<sequence>MYRINLLMPDTLFKLDFINLDRFSESFTLDYYLYYLKTYTEDCYCISDMSDMPIGYVLSKLECQDKSVSIFNNHLSAISVAPNYRRYKIGSILMNILEDNGNLYNCKFVDLFVRISNKTGIAFYKNRGFIEYRRIYGYYNDEEDAIDMRKSLKHDKEGFFTMEGKDIQTNDL</sequence>
<feature type="domain" description="N-acetyltransferase" evidence="3">
    <location>
        <begin position="2"/>
        <end position="153"/>
    </location>
</feature>
<keyword evidence="2" id="KW-0012">Acyltransferase</keyword>
<dbReference type="EMBL" id="JPQZ01000039">
    <property type="protein sequence ID" value="KKO74915.1"/>
    <property type="molecule type" value="Genomic_DNA"/>
</dbReference>
<dbReference type="VEuPathDB" id="MicrosporidiaDB:NCER_102299"/>
<name>A0A0F9WDP5_9MICR</name>
<organism evidence="4 5">
    <name type="scientific">Vairimorpha ceranae</name>
    <dbReference type="NCBI Taxonomy" id="40302"/>
    <lineage>
        <taxon>Eukaryota</taxon>
        <taxon>Fungi</taxon>
        <taxon>Fungi incertae sedis</taxon>
        <taxon>Microsporidia</taxon>
        <taxon>Nosematidae</taxon>
        <taxon>Vairimorpha</taxon>
    </lineage>
</organism>
<dbReference type="Pfam" id="PF00583">
    <property type="entry name" value="Acetyltransf_1"/>
    <property type="match status" value="1"/>
</dbReference>
<dbReference type="GO" id="GO:0004596">
    <property type="term" value="F:protein-N-terminal amino-acid acetyltransferase activity"/>
    <property type="evidence" value="ECO:0007669"/>
    <property type="project" value="TreeGrafter"/>
</dbReference>
<accession>A0A0F9WDP5</accession>
<dbReference type="OrthoDB" id="10264728at2759"/>
<dbReference type="InterPro" id="IPR000182">
    <property type="entry name" value="GNAT_dom"/>
</dbReference>
<evidence type="ECO:0000259" key="3">
    <source>
        <dbReference type="PROSITE" id="PS51186"/>
    </source>
</evidence>
<evidence type="ECO:0000256" key="2">
    <source>
        <dbReference type="ARBA" id="ARBA00023315"/>
    </source>
</evidence>
<proteinExistence type="predicted"/>
<dbReference type="PANTHER" id="PTHR45910">
    <property type="entry name" value="N-ALPHA-ACETYLTRANSFERASE 20"/>
    <property type="match status" value="1"/>
</dbReference>
<dbReference type="Proteomes" id="UP000034350">
    <property type="component" value="Unassembled WGS sequence"/>
</dbReference>
<dbReference type="InterPro" id="IPR016181">
    <property type="entry name" value="Acyl_CoA_acyltransferase"/>
</dbReference>
<dbReference type="InterPro" id="IPR051646">
    <property type="entry name" value="NatB_acetyltransferase_subunit"/>
</dbReference>
<protein>
    <submittedName>
        <fullName evidence="4">N-acetyltransferase 5</fullName>
    </submittedName>
</protein>
<dbReference type="GeneID" id="36320368"/>
<keyword evidence="5" id="KW-1185">Reference proteome</keyword>
<dbReference type="VEuPathDB" id="MicrosporidiaDB:AAJ76_3900018149"/>
<evidence type="ECO:0000313" key="4">
    <source>
        <dbReference type="EMBL" id="KKO74915.1"/>
    </source>
</evidence>
<dbReference type="RefSeq" id="XP_024330657.1">
    <property type="nucleotide sequence ID" value="XM_024475425.1"/>
</dbReference>
<comment type="caution">
    <text evidence="4">The sequence shown here is derived from an EMBL/GenBank/DDBJ whole genome shotgun (WGS) entry which is preliminary data.</text>
</comment>
<evidence type="ECO:0000313" key="5">
    <source>
        <dbReference type="Proteomes" id="UP000034350"/>
    </source>
</evidence>
<dbReference type="OMA" id="EQHPSMR"/>
<evidence type="ECO:0000256" key="1">
    <source>
        <dbReference type="ARBA" id="ARBA00022679"/>
    </source>
</evidence>